<dbReference type="KEGG" id="cgl:Cgl1795"/>
<keyword evidence="4" id="KW-1185">Reference proteome</keyword>
<feature type="coiled-coil region" evidence="1">
    <location>
        <begin position="832"/>
        <end position="860"/>
    </location>
</feature>
<dbReference type="BioCyc" id="CORYNE:G18NG-11387-MONOMER"/>
<accession>Q8NPL7</accession>
<proteinExistence type="predicted"/>
<dbReference type="RefSeq" id="WP_011014638.1">
    <property type="nucleotide sequence ID" value="NC_003450.3"/>
</dbReference>
<dbReference type="Proteomes" id="UP000000582">
    <property type="component" value="Chromosome"/>
</dbReference>
<dbReference type="KEGG" id="cgb:cg2015"/>
<dbReference type="eggNOG" id="ENOG502ZDE7">
    <property type="taxonomic scope" value="Bacteria"/>
</dbReference>
<name>Q8NPL7_CORGL</name>
<gene>
    <name evidence="3" type="ordered locus">Cgl1795</name>
</gene>
<dbReference type="EMBL" id="BA000036">
    <property type="protein sequence ID" value="BAB99188.1"/>
    <property type="molecule type" value="Genomic_DNA"/>
</dbReference>
<evidence type="ECO:0000313" key="3">
    <source>
        <dbReference type="EMBL" id="BAB99188.1"/>
    </source>
</evidence>
<dbReference type="Pfam" id="PF18555">
    <property type="entry name" value="MobL"/>
    <property type="match status" value="1"/>
</dbReference>
<dbReference type="OrthoDB" id="3889159at2"/>
<dbReference type="InterPro" id="IPR041073">
    <property type="entry name" value="MobL"/>
</dbReference>
<dbReference type="STRING" id="196627.cg2015"/>
<sequence>MSLKQAIIVRNEYTIKQANGKGSRGSSPGKYISGYMARSDAVEAVAPIVRNKLDDFIMRYMARDSAVEQLTTDSNADYDQQPEMNSRRGRQGRRATLKQRRAERSARRAALRAGVNTDSDTTNPSQPVHPRELAEFTTQDGQRVHDLMLRAQGNGGVAFGYGDVSLSHDDLHAASNNVQELYENRHTVMKVVLSFTQDYLTAHGLIPEDLDIKRAGDYRGQVDQMKLRMAVMHGVDRLAQRHYDDLRYVGVIQVDTKHVHAHLTMVDAGYGHRAADGTQKGKINKPGKAILRRGIDAWLDQHQHMAHLSAAVGYEKRNVTSYVKRWAFHQLTQESAAQFVVACLPEDKRLWRASTNAKEMDKPNRLVRELVEARLGETDSPMPAALSQVYQYAQKRRVKEGLSKQDTQRLIDNGREKIIEQAMNGVYSVLSAISDEQRDVSTAMLTVMRQDYEDLLDGIARKKSKDLDEQGSSGSQEVGKEEPEPSIEEFGLRLRSYSARLNHHREQREAFAVKKRSWEDANSQGLADPTSQVMWSFYDTEEQYHAMCQSKYQHFLTFAPPVGQWEKQWAEVADYGKRVVGLRALRADRSLARMSDERAAEALGRQLYDQPGGGLLARTGAEGKAGRAVLDGRIERMMVTYQQKIDDLRREWAQLGARLEVEGDAVLMDAADLRESGGEGADERQIQQQTIELPVADVSDSVRTYLDEELRDSRDVSAHDPVHTLRGRFQVVFRPEHDFEQVRGADLHDLHYDWFSDQKVSQPIVRSYGELVTQRRYAFERAREWMISSQQEPEAVAEELDHAGADITRMEATSSEVSRTGILRSAMLARIREQARQRAQRAAEEQARRERELVAQRQQEIDQETTQPAFEVVQRHVQPESVQIKRGRTVALDKRVQPLIRDAVDRAVLDSQLRSTRDGGLG</sequence>
<feature type="region of interest" description="Disordered" evidence="2">
    <location>
        <begin position="463"/>
        <end position="487"/>
    </location>
</feature>
<reference evidence="4" key="1">
    <citation type="journal article" date="2003" name="Appl. Microbiol. Biotechnol.">
        <title>The Corynebacterium glutamicum genome: features and impacts on biotechnological processes.</title>
        <authorList>
            <person name="Ikeda M."/>
            <person name="Nakagawa S."/>
        </authorList>
    </citation>
    <scope>NUCLEOTIDE SEQUENCE [LARGE SCALE GENOMIC DNA]</scope>
    <source>
        <strain evidence="4">ATCC 13032 / DSM 20300 / BCRC 11384 / JCM 1318 / LMG 3730 / NCIMB 10025</strain>
    </source>
</reference>
<feature type="compositionally biased region" description="Polar residues" evidence="2">
    <location>
        <begin position="116"/>
        <end position="126"/>
    </location>
</feature>
<dbReference type="AlphaFoldDB" id="Q8NPL7"/>
<keyword evidence="1" id="KW-0175">Coiled coil</keyword>
<dbReference type="GeneID" id="1019753"/>
<evidence type="ECO:0000256" key="1">
    <source>
        <dbReference type="SAM" id="Coils"/>
    </source>
</evidence>
<dbReference type="HOGENOM" id="CLU_327828_0_0_11"/>
<evidence type="ECO:0000313" key="4">
    <source>
        <dbReference type="Proteomes" id="UP000000582"/>
    </source>
</evidence>
<protein>
    <submittedName>
        <fullName evidence="3">Uncharacterized protein</fullName>
    </submittedName>
</protein>
<accession>Q6M4I5</accession>
<feature type="compositionally biased region" description="Basic residues" evidence="2">
    <location>
        <begin position="87"/>
        <end position="99"/>
    </location>
</feature>
<feature type="compositionally biased region" description="Polar residues" evidence="2">
    <location>
        <begin position="71"/>
        <end position="84"/>
    </location>
</feature>
<feature type="region of interest" description="Disordered" evidence="2">
    <location>
        <begin position="71"/>
        <end position="129"/>
    </location>
</feature>
<evidence type="ECO:0000256" key="2">
    <source>
        <dbReference type="SAM" id="MobiDB-lite"/>
    </source>
</evidence>
<organism evidence="3 4">
    <name type="scientific">Corynebacterium glutamicum (strain ATCC 13032 / DSM 20300 / JCM 1318 / BCRC 11384 / CCUG 27702 / LMG 3730 / NBRC 12168 / NCIMB 10025 / NRRL B-2784 / 534)</name>
    <dbReference type="NCBI Taxonomy" id="196627"/>
    <lineage>
        <taxon>Bacteria</taxon>
        <taxon>Bacillati</taxon>
        <taxon>Actinomycetota</taxon>
        <taxon>Actinomycetes</taxon>
        <taxon>Mycobacteriales</taxon>
        <taxon>Corynebacteriaceae</taxon>
        <taxon>Corynebacterium</taxon>
    </lineage>
</organism>
<dbReference type="PATRIC" id="fig|196627.13.peg.1744"/>